<evidence type="ECO:0000256" key="2">
    <source>
        <dbReference type="ARBA" id="ARBA00022980"/>
    </source>
</evidence>
<dbReference type="GO" id="GO:0022625">
    <property type="term" value="C:cytosolic large ribosomal subunit"/>
    <property type="evidence" value="ECO:0007669"/>
    <property type="project" value="TreeGrafter"/>
</dbReference>
<dbReference type="InterPro" id="IPR000911">
    <property type="entry name" value="Ribosomal_uL11"/>
</dbReference>
<evidence type="ECO:0000259" key="6">
    <source>
        <dbReference type="Pfam" id="PF03946"/>
    </source>
</evidence>
<evidence type="ECO:0000313" key="8">
    <source>
        <dbReference type="Proteomes" id="UP000315496"/>
    </source>
</evidence>
<dbReference type="EMBL" id="VDLU01000001">
    <property type="protein sequence ID" value="TNJ29775.1"/>
    <property type="molecule type" value="Genomic_DNA"/>
</dbReference>
<dbReference type="Proteomes" id="UP000315496">
    <property type="component" value="Chromosome 1"/>
</dbReference>
<comment type="caution">
    <text evidence="7">The sequence shown here is derived from an EMBL/GenBank/DDBJ whole genome shotgun (WGS) entry which is preliminary data.</text>
</comment>
<feature type="domain" description="Large ribosomal subunit protein uL11 N-terminal" evidence="6">
    <location>
        <begin position="15"/>
        <end position="68"/>
    </location>
</feature>
<dbReference type="GO" id="GO:0006412">
    <property type="term" value="P:translation"/>
    <property type="evidence" value="ECO:0007669"/>
    <property type="project" value="InterPro"/>
</dbReference>
<dbReference type="PANTHER" id="PTHR11661:SF2">
    <property type="entry name" value="LARGE RIBOSOMAL SUBUNIT PROTEIN UL11"/>
    <property type="match status" value="1"/>
</dbReference>
<feature type="domain" description="Large ribosomal subunit protein uL11 C-terminal" evidence="5">
    <location>
        <begin position="74"/>
        <end position="143"/>
    </location>
</feature>
<dbReference type="PANTHER" id="PTHR11661">
    <property type="entry name" value="60S RIBOSOMAL PROTEIN L12"/>
    <property type="match status" value="1"/>
</dbReference>
<dbReference type="InterPro" id="IPR036796">
    <property type="entry name" value="Ribosomal_uL11_N_sf"/>
</dbReference>
<dbReference type="GO" id="GO:0003735">
    <property type="term" value="F:structural constituent of ribosome"/>
    <property type="evidence" value="ECO:0007669"/>
    <property type="project" value="InterPro"/>
</dbReference>
<organism evidence="7 8">
    <name type="scientific">Giardia muris</name>
    <dbReference type="NCBI Taxonomy" id="5742"/>
    <lineage>
        <taxon>Eukaryota</taxon>
        <taxon>Metamonada</taxon>
        <taxon>Diplomonadida</taxon>
        <taxon>Hexamitidae</taxon>
        <taxon>Giardiinae</taxon>
        <taxon>Giardia</taxon>
    </lineage>
</organism>
<dbReference type="Pfam" id="PF00298">
    <property type="entry name" value="Ribosomal_L11"/>
    <property type="match status" value="1"/>
</dbReference>
<dbReference type="OrthoDB" id="1478556at2759"/>
<dbReference type="SUPFAM" id="SSF46906">
    <property type="entry name" value="Ribosomal protein L11, C-terminal domain"/>
    <property type="match status" value="1"/>
</dbReference>
<dbReference type="FunFam" id="3.30.1550.10:FF:000011">
    <property type="entry name" value="LSU ribosomal protein L11P"/>
    <property type="match status" value="1"/>
</dbReference>
<sequence>MPPRADPNAEVVLFLRVKGGIVPAPNAIGPKIGPYGLPPKVVGEKIFEATQNFKGIRVTVRINSKNRQPTVTVVPTASSLLIKALGEGPRTIPKGQPLLHSGAVKFDSVLDIAKQLRPGSYALKFKGTVCEVLGTARAVGCKIDYQGTVYTPGELTEMIKAGEVEIPDYDVPYDLATADSE</sequence>
<keyword evidence="8" id="KW-1185">Reference proteome</keyword>
<dbReference type="SMART" id="SM00649">
    <property type="entry name" value="RL11"/>
    <property type="match status" value="1"/>
</dbReference>
<dbReference type="Gene3D" id="1.10.10.250">
    <property type="entry name" value="Ribosomal protein L11, C-terminal domain"/>
    <property type="match status" value="1"/>
</dbReference>
<dbReference type="AlphaFoldDB" id="A0A4Z1SYA1"/>
<gene>
    <name evidence="7" type="ORF">GMRT_11471</name>
</gene>
<evidence type="ECO:0000256" key="4">
    <source>
        <dbReference type="RuleBase" id="RU003978"/>
    </source>
</evidence>
<comment type="similarity">
    <text evidence="1 4">Belongs to the universal ribosomal protein uL11 family.</text>
</comment>
<dbReference type="InterPro" id="IPR020783">
    <property type="entry name" value="Ribosomal_uL11_C"/>
</dbReference>
<proteinExistence type="inferred from homology"/>
<keyword evidence="3 4" id="KW-0687">Ribonucleoprotein</keyword>
<name>A0A4Z1SYA1_GIAMU</name>
<keyword evidence="2 4" id="KW-0689">Ribosomal protein</keyword>
<dbReference type="Pfam" id="PF03946">
    <property type="entry name" value="Ribosomal_L11_N"/>
    <property type="match status" value="1"/>
</dbReference>
<reference evidence="7 8" key="1">
    <citation type="submission" date="2019-05" db="EMBL/GenBank/DDBJ databases">
        <title>The compact genome of Giardia muris reveals important steps in the evolution of intestinal protozoan parasites.</title>
        <authorList>
            <person name="Xu F."/>
            <person name="Jimenez-Gonzalez A."/>
            <person name="Einarsson E."/>
            <person name="Astvaldsson A."/>
            <person name="Peirasmaki D."/>
            <person name="Eckmann L."/>
            <person name="Andersson J.O."/>
            <person name="Svard S.G."/>
            <person name="Jerlstrom-Hultqvist J."/>
        </authorList>
    </citation>
    <scope>NUCLEOTIDE SEQUENCE [LARGE SCALE GENOMIC DNA]</scope>
    <source>
        <strain evidence="7 8">Roberts-Thomson</strain>
    </source>
</reference>
<accession>A0A4Z1SYA1</accession>
<protein>
    <submittedName>
        <fullName evidence="7">Ribosomal protein L12</fullName>
    </submittedName>
</protein>
<dbReference type="Gene3D" id="3.30.1550.10">
    <property type="entry name" value="Ribosomal protein L11/L12, N-terminal domain"/>
    <property type="match status" value="1"/>
</dbReference>
<dbReference type="InterPro" id="IPR036769">
    <property type="entry name" value="Ribosomal_uL11_C_sf"/>
</dbReference>
<evidence type="ECO:0000259" key="5">
    <source>
        <dbReference type="Pfam" id="PF00298"/>
    </source>
</evidence>
<evidence type="ECO:0000256" key="1">
    <source>
        <dbReference type="ARBA" id="ARBA00010537"/>
    </source>
</evidence>
<dbReference type="VEuPathDB" id="GiardiaDB:GMRT_11471"/>
<evidence type="ECO:0000256" key="3">
    <source>
        <dbReference type="ARBA" id="ARBA00023274"/>
    </source>
</evidence>
<dbReference type="HAMAP" id="MF_00736">
    <property type="entry name" value="Ribosomal_uL11"/>
    <property type="match status" value="1"/>
</dbReference>
<evidence type="ECO:0000313" key="7">
    <source>
        <dbReference type="EMBL" id="TNJ29775.1"/>
    </source>
</evidence>
<dbReference type="GO" id="GO:0070180">
    <property type="term" value="F:large ribosomal subunit rRNA binding"/>
    <property type="evidence" value="ECO:0007669"/>
    <property type="project" value="TreeGrafter"/>
</dbReference>
<dbReference type="SUPFAM" id="SSF54747">
    <property type="entry name" value="Ribosomal L11/L12e N-terminal domain"/>
    <property type="match status" value="1"/>
</dbReference>
<dbReference type="InterPro" id="IPR020784">
    <property type="entry name" value="Ribosomal_uL11_N"/>
</dbReference>